<gene>
    <name evidence="5" type="ORF">A9K55_004250</name>
</gene>
<dbReference type="Proteomes" id="UP000323067">
    <property type="component" value="Chromosome v"/>
</dbReference>
<accession>A0A2H4SLZ7</accession>
<reference evidence="5 6" key="1">
    <citation type="journal article" date="2017" name="BMC Genomics">
        <title>Chromosome level assembly and secondary metabolite potential of the parasitic fungus Cordyceps militaris.</title>
        <authorList>
            <person name="Kramer G.J."/>
            <person name="Nodwell J.R."/>
        </authorList>
    </citation>
    <scope>NUCLEOTIDE SEQUENCE [LARGE SCALE GENOMIC DNA]</scope>
    <source>
        <strain evidence="5 6">ATCC 34164</strain>
    </source>
</reference>
<evidence type="ECO:0000256" key="2">
    <source>
        <dbReference type="ARBA" id="ARBA00022801"/>
    </source>
</evidence>
<feature type="domain" description="Alpha/beta hydrolase fold-3" evidence="4">
    <location>
        <begin position="132"/>
        <end position="345"/>
    </location>
</feature>
<dbReference type="AlphaFoldDB" id="A0A2H4SLZ7"/>
<dbReference type="InterPro" id="IPR033140">
    <property type="entry name" value="Lipase_GDXG_put_SER_AS"/>
</dbReference>
<comment type="similarity">
    <text evidence="1">Belongs to the 'GDXG' lipolytic enzyme family.</text>
</comment>
<feature type="active site" evidence="3">
    <location>
        <position position="213"/>
    </location>
</feature>
<dbReference type="InterPro" id="IPR013094">
    <property type="entry name" value="AB_hydrolase_3"/>
</dbReference>
<evidence type="ECO:0000256" key="1">
    <source>
        <dbReference type="ARBA" id="ARBA00010515"/>
    </source>
</evidence>
<evidence type="ECO:0000256" key="3">
    <source>
        <dbReference type="PROSITE-ProRule" id="PRU10038"/>
    </source>
</evidence>
<evidence type="ECO:0000313" key="6">
    <source>
        <dbReference type="Proteomes" id="UP000323067"/>
    </source>
</evidence>
<dbReference type="VEuPathDB" id="FungiDB:CCM_04420"/>
<name>A0A2H4SLZ7_CORMI</name>
<dbReference type="PANTHER" id="PTHR48081:SF8">
    <property type="entry name" value="ALPHA_BETA HYDROLASE FOLD-3 DOMAIN-CONTAINING PROTEIN-RELATED"/>
    <property type="match status" value="1"/>
</dbReference>
<proteinExistence type="inferred from homology"/>
<organism evidence="5 6">
    <name type="scientific">Cordyceps militaris</name>
    <name type="common">Caterpillar fungus</name>
    <name type="synonym">Clavaria militaris</name>
    <dbReference type="NCBI Taxonomy" id="73501"/>
    <lineage>
        <taxon>Eukaryota</taxon>
        <taxon>Fungi</taxon>
        <taxon>Dikarya</taxon>
        <taxon>Ascomycota</taxon>
        <taxon>Pezizomycotina</taxon>
        <taxon>Sordariomycetes</taxon>
        <taxon>Hypocreomycetidae</taxon>
        <taxon>Hypocreales</taxon>
        <taxon>Cordycipitaceae</taxon>
        <taxon>Cordyceps</taxon>
    </lineage>
</organism>
<evidence type="ECO:0000259" key="4">
    <source>
        <dbReference type="Pfam" id="PF07859"/>
    </source>
</evidence>
<dbReference type="InterPro" id="IPR050300">
    <property type="entry name" value="GDXG_lipolytic_enzyme"/>
</dbReference>
<sequence length="376" mass="41652">MAAIKRHPLLSYQPLRLFFQVYVSVTILLRLPYYVVTSLFPRLRANPKWNAKQNFMTRMAKPVLGVISRVGITEKLALTPGKEGRRFELVPVPTTTKIYQGPLLLNQVQPAQIGGTWYPDIPASHSISGNVVLYLHGGAFVQGDGRTSTCAKIADYFLTKGTAHLLFSLQYRLSGYGGLNPFPAALQDAVAAYVFLIRERKISPRQIIISGDSAGGNLAAALIRYLNDYGSAIDLPLPKCAVLFSPWVNPFEHETEGNPQRDTDFVPGTYGAWGSSAYAGAHANPSESPYMAQLGHPYLTPVPWFVNVGTDEVLFRQIEKWTNEMRAVQGNKMEVNYEQHAVHDTYFVGHLFGFEESAWAVASKVADFVESLPSPE</sequence>
<dbReference type="VEuPathDB" id="FungiDB:A9K55_004250"/>
<dbReference type="InterPro" id="IPR029058">
    <property type="entry name" value="AB_hydrolase_fold"/>
</dbReference>
<dbReference type="Pfam" id="PF07859">
    <property type="entry name" value="Abhydrolase_3"/>
    <property type="match status" value="1"/>
</dbReference>
<evidence type="ECO:0000313" key="5">
    <source>
        <dbReference type="EMBL" id="ATY64132.1"/>
    </source>
</evidence>
<dbReference type="GO" id="GO:0016787">
    <property type="term" value="F:hydrolase activity"/>
    <property type="evidence" value="ECO:0007669"/>
    <property type="project" value="UniProtKB-KW"/>
</dbReference>
<dbReference type="SUPFAM" id="SSF53474">
    <property type="entry name" value="alpha/beta-Hydrolases"/>
    <property type="match status" value="1"/>
</dbReference>
<protein>
    <submittedName>
        <fullName evidence="5">Alpha beta hydrolase fold-3 domain containing</fullName>
    </submittedName>
</protein>
<dbReference type="PROSITE" id="PS01174">
    <property type="entry name" value="LIPASE_GDXG_SER"/>
    <property type="match status" value="1"/>
</dbReference>
<dbReference type="EMBL" id="CP023325">
    <property type="protein sequence ID" value="ATY64132.1"/>
    <property type="molecule type" value="Genomic_DNA"/>
</dbReference>
<dbReference type="Gene3D" id="3.40.50.1820">
    <property type="entry name" value="alpha/beta hydrolase"/>
    <property type="match status" value="1"/>
</dbReference>
<dbReference type="PANTHER" id="PTHR48081">
    <property type="entry name" value="AB HYDROLASE SUPERFAMILY PROTEIN C4A8.06C"/>
    <property type="match status" value="1"/>
</dbReference>
<keyword evidence="2 5" id="KW-0378">Hydrolase</keyword>